<organism evidence="1">
    <name type="scientific">hydrothermal vent metagenome</name>
    <dbReference type="NCBI Taxonomy" id="652676"/>
    <lineage>
        <taxon>unclassified sequences</taxon>
        <taxon>metagenomes</taxon>
        <taxon>ecological metagenomes</taxon>
    </lineage>
</organism>
<reference evidence="1" key="1">
    <citation type="submission" date="2018-06" db="EMBL/GenBank/DDBJ databases">
        <authorList>
            <person name="Zhirakovskaya E."/>
        </authorList>
    </citation>
    <scope>NUCLEOTIDE SEQUENCE</scope>
</reference>
<gene>
    <name evidence="1" type="ORF">MNBD_PLANCTO02-722</name>
</gene>
<sequence>MSIPMTTEQILDREYLEIRAKILQIAASFDRLDRGKGGLPEDNRWELLQQGLQTLLKDAPEKAERIQMIFSLPFDEKWKETLGV</sequence>
<dbReference type="EMBL" id="UOGL01000481">
    <property type="protein sequence ID" value="VAX40773.1"/>
    <property type="molecule type" value="Genomic_DNA"/>
</dbReference>
<proteinExistence type="predicted"/>
<name>A0A3B1DV85_9ZZZZ</name>
<protein>
    <submittedName>
        <fullName evidence="1">Uncharacterized protein</fullName>
    </submittedName>
</protein>
<evidence type="ECO:0000313" key="1">
    <source>
        <dbReference type="EMBL" id="VAX40773.1"/>
    </source>
</evidence>
<dbReference type="AlphaFoldDB" id="A0A3B1DV85"/>
<accession>A0A3B1DV85</accession>